<evidence type="ECO:0000313" key="2">
    <source>
        <dbReference type="Proteomes" id="UP000499080"/>
    </source>
</evidence>
<sequence length="85" mass="10010">MDLETRRIIILKHPIIIEVEELIKGLHTAAKQMKKANLREKRIRIEKRTHFKLEKQPIQHCGTTTTFHKAFLAEPHSIPLHLESK</sequence>
<evidence type="ECO:0000313" key="1">
    <source>
        <dbReference type="EMBL" id="GBL90886.1"/>
    </source>
</evidence>
<comment type="caution">
    <text evidence="1">The sequence shown here is derived from an EMBL/GenBank/DDBJ whole genome shotgun (WGS) entry which is preliminary data.</text>
</comment>
<proteinExistence type="predicted"/>
<accession>A0A4Y2BHZ3</accession>
<organism evidence="1 2">
    <name type="scientific">Araneus ventricosus</name>
    <name type="common">Orbweaver spider</name>
    <name type="synonym">Epeira ventricosa</name>
    <dbReference type="NCBI Taxonomy" id="182803"/>
    <lineage>
        <taxon>Eukaryota</taxon>
        <taxon>Metazoa</taxon>
        <taxon>Ecdysozoa</taxon>
        <taxon>Arthropoda</taxon>
        <taxon>Chelicerata</taxon>
        <taxon>Arachnida</taxon>
        <taxon>Araneae</taxon>
        <taxon>Araneomorphae</taxon>
        <taxon>Entelegynae</taxon>
        <taxon>Araneoidea</taxon>
        <taxon>Araneidae</taxon>
        <taxon>Araneus</taxon>
    </lineage>
</organism>
<protein>
    <submittedName>
        <fullName evidence="1">Uncharacterized protein</fullName>
    </submittedName>
</protein>
<gene>
    <name evidence="1" type="ORF">AVEN_27993_1</name>
</gene>
<dbReference type="AlphaFoldDB" id="A0A4Y2BHZ3"/>
<reference evidence="1 2" key="1">
    <citation type="journal article" date="2019" name="Sci. Rep.">
        <title>Orb-weaving spider Araneus ventricosus genome elucidates the spidroin gene catalogue.</title>
        <authorList>
            <person name="Kono N."/>
            <person name="Nakamura H."/>
            <person name="Ohtoshi R."/>
            <person name="Moran D.A.P."/>
            <person name="Shinohara A."/>
            <person name="Yoshida Y."/>
            <person name="Fujiwara M."/>
            <person name="Mori M."/>
            <person name="Tomita M."/>
            <person name="Arakawa K."/>
        </authorList>
    </citation>
    <scope>NUCLEOTIDE SEQUENCE [LARGE SCALE GENOMIC DNA]</scope>
</reference>
<name>A0A4Y2BHZ3_ARAVE</name>
<keyword evidence="2" id="KW-1185">Reference proteome</keyword>
<dbReference type="EMBL" id="BGPR01000075">
    <property type="protein sequence ID" value="GBL90886.1"/>
    <property type="molecule type" value="Genomic_DNA"/>
</dbReference>
<dbReference type="Proteomes" id="UP000499080">
    <property type="component" value="Unassembled WGS sequence"/>
</dbReference>